<name>A0A562BVG4_9BURK</name>
<reference evidence="1 2" key="1">
    <citation type="submission" date="2019-07" db="EMBL/GenBank/DDBJ databases">
        <title>Genome sequencing of lignin-degrading bacterial isolates.</title>
        <authorList>
            <person name="Gladden J."/>
        </authorList>
    </citation>
    <scope>NUCLEOTIDE SEQUENCE [LARGE SCALE GENOMIC DNA]</scope>
    <source>
        <strain evidence="1 2">J11</strain>
    </source>
</reference>
<protein>
    <recommendedName>
        <fullName evidence="3">Pyocin activator protein PrtN</fullName>
    </recommendedName>
</protein>
<proteinExistence type="predicted"/>
<organism evidence="1 2">
    <name type="scientific">Cupriavidus gilardii J11</name>
    <dbReference type="NCBI Taxonomy" id="936133"/>
    <lineage>
        <taxon>Bacteria</taxon>
        <taxon>Pseudomonadati</taxon>
        <taxon>Pseudomonadota</taxon>
        <taxon>Betaproteobacteria</taxon>
        <taxon>Burkholderiales</taxon>
        <taxon>Burkholderiaceae</taxon>
        <taxon>Cupriavidus</taxon>
    </lineage>
</organism>
<dbReference type="Proteomes" id="UP000318141">
    <property type="component" value="Unassembled WGS sequence"/>
</dbReference>
<sequence length="64" mass="7105">MAAMSETSNVVPHLSAAYTPLVTRERFAELVGLPFGVVESQCDKGYWPTYKVGKYSLIAPSQRR</sequence>
<evidence type="ECO:0000313" key="2">
    <source>
        <dbReference type="Proteomes" id="UP000318141"/>
    </source>
</evidence>
<dbReference type="AlphaFoldDB" id="A0A562BVG4"/>
<keyword evidence="2" id="KW-1185">Reference proteome</keyword>
<evidence type="ECO:0000313" key="1">
    <source>
        <dbReference type="EMBL" id="TWG89214.1"/>
    </source>
</evidence>
<dbReference type="EMBL" id="VLJN01000001">
    <property type="protein sequence ID" value="TWG89214.1"/>
    <property type="molecule type" value="Genomic_DNA"/>
</dbReference>
<accession>A0A562BVG4</accession>
<comment type="caution">
    <text evidence="1">The sequence shown here is derived from an EMBL/GenBank/DDBJ whole genome shotgun (WGS) entry which is preliminary data.</text>
</comment>
<gene>
    <name evidence="1" type="ORF">L602_000100001040</name>
</gene>
<evidence type="ECO:0008006" key="3">
    <source>
        <dbReference type="Google" id="ProtNLM"/>
    </source>
</evidence>